<evidence type="ECO:0000313" key="3">
    <source>
        <dbReference type="Proteomes" id="UP001066276"/>
    </source>
</evidence>
<reference evidence="2" key="1">
    <citation type="journal article" date="2022" name="bioRxiv">
        <title>Sequencing and chromosome-scale assembly of the giantPleurodeles waltlgenome.</title>
        <authorList>
            <person name="Brown T."/>
            <person name="Elewa A."/>
            <person name="Iarovenko S."/>
            <person name="Subramanian E."/>
            <person name="Araus A.J."/>
            <person name="Petzold A."/>
            <person name="Susuki M."/>
            <person name="Suzuki K.-i.T."/>
            <person name="Hayashi T."/>
            <person name="Toyoda A."/>
            <person name="Oliveira C."/>
            <person name="Osipova E."/>
            <person name="Leigh N.D."/>
            <person name="Simon A."/>
            <person name="Yun M.H."/>
        </authorList>
    </citation>
    <scope>NUCLEOTIDE SEQUENCE</scope>
    <source>
        <strain evidence="2">20211129_DDA</strain>
        <tissue evidence="2">Liver</tissue>
    </source>
</reference>
<accession>A0AAV7REE5</accession>
<dbReference type="Proteomes" id="UP001066276">
    <property type="component" value="Chromosome 5"/>
</dbReference>
<sequence length="202" mass="21134">MREPPRRSLFSQAGRQRPWRRAPPVSFSAPGWCPRTRCRGRGRAATRSLAAAPGERRSPALKRCVLLCCTGAGGPAVVLQVAGRTLVAPGSALRLRRHKMAGAPRSGTQFGRRAQVAATLDSSLRDTGPDVCCPDVGCCLDPKLAGSRCRCLTVGGAGGGAAGLHLCLTPCPPGELLLVWATTSEGDSGAVRLMLPPEKSED</sequence>
<gene>
    <name evidence="2" type="ORF">NDU88_001995</name>
</gene>
<organism evidence="2 3">
    <name type="scientific">Pleurodeles waltl</name>
    <name type="common">Iberian ribbed newt</name>
    <dbReference type="NCBI Taxonomy" id="8319"/>
    <lineage>
        <taxon>Eukaryota</taxon>
        <taxon>Metazoa</taxon>
        <taxon>Chordata</taxon>
        <taxon>Craniata</taxon>
        <taxon>Vertebrata</taxon>
        <taxon>Euteleostomi</taxon>
        <taxon>Amphibia</taxon>
        <taxon>Batrachia</taxon>
        <taxon>Caudata</taxon>
        <taxon>Salamandroidea</taxon>
        <taxon>Salamandridae</taxon>
        <taxon>Pleurodelinae</taxon>
        <taxon>Pleurodeles</taxon>
    </lineage>
</organism>
<dbReference type="AlphaFoldDB" id="A0AAV7REE5"/>
<proteinExistence type="predicted"/>
<keyword evidence="3" id="KW-1185">Reference proteome</keyword>
<dbReference type="EMBL" id="JANPWB010000009">
    <property type="protein sequence ID" value="KAJ1149178.1"/>
    <property type="molecule type" value="Genomic_DNA"/>
</dbReference>
<comment type="caution">
    <text evidence="2">The sequence shown here is derived from an EMBL/GenBank/DDBJ whole genome shotgun (WGS) entry which is preliminary data.</text>
</comment>
<protein>
    <submittedName>
        <fullName evidence="2">Uncharacterized protein</fullName>
    </submittedName>
</protein>
<feature type="region of interest" description="Disordered" evidence="1">
    <location>
        <begin position="1"/>
        <end position="26"/>
    </location>
</feature>
<evidence type="ECO:0000256" key="1">
    <source>
        <dbReference type="SAM" id="MobiDB-lite"/>
    </source>
</evidence>
<name>A0AAV7REE5_PLEWA</name>
<evidence type="ECO:0000313" key="2">
    <source>
        <dbReference type="EMBL" id="KAJ1149178.1"/>
    </source>
</evidence>